<dbReference type="OrthoDB" id="543755at2"/>
<dbReference type="Proteomes" id="UP000075238">
    <property type="component" value="Chromosome 2"/>
</dbReference>
<dbReference type="CDD" id="cd16439">
    <property type="entry name" value="beta_Kdo_transferase_KpsC_2"/>
    <property type="match status" value="1"/>
</dbReference>
<dbReference type="CDD" id="cd16440">
    <property type="entry name" value="beta_Kdo_transferase_KpsC_1"/>
    <property type="match status" value="1"/>
</dbReference>
<accession>A0A142JTI2</accession>
<keyword evidence="2" id="KW-1185">Reference proteome</keyword>
<reference evidence="1 2" key="1">
    <citation type="submission" date="2016-03" db="EMBL/GenBank/DDBJ databases">
        <title>Complete genome sequence of a novel chlorpyrifos degrading bacterium, Cupriavidus nantongensis sp. X1.</title>
        <authorList>
            <person name="Fang L."/>
        </authorList>
    </citation>
    <scope>NUCLEOTIDE SEQUENCE [LARGE SCALE GENOMIC DNA]</scope>
    <source>
        <strain evidence="1 2">X1</strain>
    </source>
</reference>
<sequence>MSLPSEGAIGVLSHGIRRIEYLSAFLGEPVAPVHPLRGAAVPLSAVAAWGRRPTARKARAFANSQGIERFLCLEDGFLRSLYPGASSPTCSLVVDDRGIYYDASQPSRLEELVSSPLLPSEQARARQLIERWREAGISKYNYAPAPASLPPQPYVLVVDQTANDASVQFGLADGDSFRRMLESALQAYPDCRILVKEHPEVALGRKRGYLGQILDHGGYPRVERIQDDVHVVPLIRGARAVFAVTSQVGFEALLHGKTVHTFGMPFYAGWGLTIDALPAPARRHPVSVEQLAFAALVRYTRYVQPHTGSRCQVEDAIDYLALQRQLAQQFPRRLHAAGFSRWKRKILKDFLQGHEVIFHRDVRSVPQGATLLRWGQSVDTTVRPDLAVTTVEDGFLRSVGLGAQLVRPLSWVFDRSGIYYDATSESDLERLLANAEFGVATLSRAAQLRESIIRAGLTKYNVGSGMWTRPAGVGRVILVVGQVEADASLRFGAPGIRTNRALLEAVRAEAPDAYLVYKPHPDVMSGLRGNRDEEKALAALCDELVTDCPMDRLIAAVDGVHVLTSLAGFEALLRGKPVTTHGAPFYAGWGLTDDRCEMPRRHRRLSLDMLVAGALILYPRYVLRDGKHGFATPEIVVDHIMSWRDEAPARASGLRRHLIQSLLRPWIRWRDGAARRDSRWRGGADAAGLAHPQHCAAHRRVSAPEQ</sequence>
<gene>
    <name evidence="1" type="ORF">A2G96_26720</name>
</gene>
<dbReference type="STRING" id="1796606.A2G96_26720"/>
<protein>
    <submittedName>
        <fullName evidence="1">Capsule biosynthesis protein</fullName>
    </submittedName>
</protein>
<dbReference type="EMBL" id="CP014845">
    <property type="protein sequence ID" value="AMR81394.1"/>
    <property type="molecule type" value="Genomic_DNA"/>
</dbReference>
<proteinExistence type="predicted"/>
<dbReference type="AlphaFoldDB" id="A0A142JTI2"/>
<dbReference type="Pfam" id="PF05159">
    <property type="entry name" value="Capsule_synth"/>
    <property type="match status" value="4"/>
</dbReference>
<dbReference type="GO" id="GO:0015774">
    <property type="term" value="P:polysaccharide transport"/>
    <property type="evidence" value="ECO:0007669"/>
    <property type="project" value="InterPro"/>
</dbReference>
<name>A0A142JTI2_9BURK</name>
<evidence type="ECO:0000313" key="2">
    <source>
        <dbReference type="Proteomes" id="UP000075238"/>
    </source>
</evidence>
<evidence type="ECO:0000313" key="1">
    <source>
        <dbReference type="EMBL" id="AMR81394.1"/>
    </source>
</evidence>
<dbReference type="GO" id="GO:0000271">
    <property type="term" value="P:polysaccharide biosynthetic process"/>
    <property type="evidence" value="ECO:0007669"/>
    <property type="project" value="InterPro"/>
</dbReference>
<dbReference type="KEGG" id="cnan:A2G96_26720"/>
<dbReference type="InterPro" id="IPR007833">
    <property type="entry name" value="Capsule_polysaccharide_synth"/>
</dbReference>
<organism evidence="1 2">
    <name type="scientific">Cupriavidus nantongensis</name>
    <dbReference type="NCBI Taxonomy" id="1796606"/>
    <lineage>
        <taxon>Bacteria</taxon>
        <taxon>Pseudomonadati</taxon>
        <taxon>Pseudomonadota</taxon>
        <taxon>Betaproteobacteria</taxon>
        <taxon>Burkholderiales</taxon>
        <taxon>Burkholderiaceae</taxon>
        <taxon>Cupriavidus</taxon>
    </lineage>
</organism>